<gene>
    <name evidence="5" type="ORF">Tbon_12210</name>
</gene>
<evidence type="ECO:0000256" key="1">
    <source>
        <dbReference type="ARBA" id="ARBA00005254"/>
    </source>
</evidence>
<accession>A0ABX6C441</accession>
<dbReference type="PROSITE" id="PS00166">
    <property type="entry name" value="ENOYL_COA_HYDRATASE"/>
    <property type="match status" value="1"/>
</dbReference>
<dbReference type="Gene3D" id="3.90.226.10">
    <property type="entry name" value="2-enoyl-CoA Hydratase, Chain A, domain 1"/>
    <property type="match status" value="1"/>
</dbReference>
<reference evidence="5 6" key="1">
    <citation type="submission" date="2019-08" db="EMBL/GenBank/DDBJ databases">
        <authorList>
            <person name="Toschakov S.V."/>
        </authorList>
    </citation>
    <scope>NUCLEOTIDE SEQUENCE [LARGE SCALE GENOMIC DNA]</scope>
    <source>
        <strain evidence="5 6">3753O</strain>
    </source>
</reference>
<dbReference type="InterPro" id="IPR014748">
    <property type="entry name" value="Enoyl-CoA_hydra_C"/>
</dbReference>
<dbReference type="CDD" id="cd06558">
    <property type="entry name" value="crotonase-like"/>
    <property type="match status" value="1"/>
</dbReference>
<evidence type="ECO:0000256" key="2">
    <source>
        <dbReference type="ARBA" id="ARBA00023239"/>
    </source>
</evidence>
<sequence>MMANGPGAPGTPSPMRNVTRPPGSSTSYTAEPYTASSSGSGARPVESPVMETPLHFDSRGPIGILTLNRPERLNAIDHAMLRALRAFFDARHRDYGTRVIVITGAGRGFCAGLDLKAGPEQGPWQPGVGPVQDSLAFQEDIADLMVKMRDCPQALIAAVNGPATGGGLSIALASDMRIGTANARFACSYLNLGLGGADVGSSYFLPKIVGMAHAADMLYSGRIVEAQEALEMGLITRIVEPDDLIPAALAIADGIVRRASPLGLRLTKQVLNETVNGISLQTALKLENRNQILASQTQDAREARQAWFEKRDPAWRDA</sequence>
<dbReference type="Proteomes" id="UP000326331">
    <property type="component" value="Chromosome"/>
</dbReference>
<dbReference type="SUPFAM" id="SSF52096">
    <property type="entry name" value="ClpP/crotonase"/>
    <property type="match status" value="1"/>
</dbReference>
<dbReference type="InterPro" id="IPR018376">
    <property type="entry name" value="Enoyl-CoA_hyd/isom_CS"/>
</dbReference>
<dbReference type="EMBL" id="CP042829">
    <property type="protein sequence ID" value="QFG04012.1"/>
    <property type="molecule type" value="Genomic_DNA"/>
</dbReference>
<evidence type="ECO:0000256" key="4">
    <source>
        <dbReference type="SAM" id="MobiDB-lite"/>
    </source>
</evidence>
<dbReference type="InterPro" id="IPR029045">
    <property type="entry name" value="ClpP/crotonase-like_dom_sf"/>
</dbReference>
<dbReference type="Gene3D" id="1.10.12.10">
    <property type="entry name" value="Lyase 2-enoyl-coa Hydratase, Chain A, domain 2"/>
    <property type="match status" value="1"/>
</dbReference>
<keyword evidence="2" id="KW-0456">Lyase</keyword>
<evidence type="ECO:0000256" key="3">
    <source>
        <dbReference type="RuleBase" id="RU003707"/>
    </source>
</evidence>
<protein>
    <submittedName>
        <fullName evidence="5">Enoyl-CoA hydratase/isomerase family protein</fullName>
    </submittedName>
</protein>
<feature type="region of interest" description="Disordered" evidence="4">
    <location>
        <begin position="1"/>
        <end position="48"/>
    </location>
</feature>
<evidence type="ECO:0000313" key="5">
    <source>
        <dbReference type="EMBL" id="QFG04012.1"/>
    </source>
</evidence>
<proteinExistence type="inferred from homology"/>
<name>A0ABX6C441_9CHLR</name>
<organism evidence="5 6">
    <name type="scientific">Tepidiforma bonchosmolovskayae</name>
    <dbReference type="NCBI Taxonomy" id="2601677"/>
    <lineage>
        <taxon>Bacteria</taxon>
        <taxon>Bacillati</taxon>
        <taxon>Chloroflexota</taxon>
        <taxon>Tepidiformia</taxon>
        <taxon>Tepidiformales</taxon>
        <taxon>Tepidiformaceae</taxon>
        <taxon>Tepidiforma</taxon>
    </lineage>
</organism>
<keyword evidence="6" id="KW-1185">Reference proteome</keyword>
<evidence type="ECO:0000313" key="6">
    <source>
        <dbReference type="Proteomes" id="UP000326331"/>
    </source>
</evidence>
<feature type="compositionally biased region" description="Polar residues" evidence="4">
    <location>
        <begin position="22"/>
        <end position="40"/>
    </location>
</feature>
<dbReference type="Pfam" id="PF00378">
    <property type="entry name" value="ECH_1"/>
    <property type="match status" value="1"/>
</dbReference>
<comment type="similarity">
    <text evidence="1 3">Belongs to the enoyl-CoA hydratase/isomerase family.</text>
</comment>
<dbReference type="InterPro" id="IPR001753">
    <property type="entry name" value="Enoyl-CoA_hydra/iso"/>
</dbReference>
<dbReference type="PANTHER" id="PTHR11941">
    <property type="entry name" value="ENOYL-COA HYDRATASE-RELATED"/>
    <property type="match status" value="1"/>
</dbReference>
<dbReference type="PANTHER" id="PTHR11941:SF130">
    <property type="entry name" value="ENOYL-COA HYDRATASE ECHA12-RELATED"/>
    <property type="match status" value="1"/>
</dbReference>
<reference evidence="5 6" key="2">
    <citation type="submission" date="2019-10" db="EMBL/GenBank/DDBJ databases">
        <title>Thermopilla bonchosmolovskayae gen. nov., sp. nov., a moderately thermophilic Chloroflexi bacterium from a Chukotka hot spring (Arctic, Russia), representing a novel classis Thermopillaia, which include previously uncultivated lineage OLB14.</title>
        <authorList>
            <person name="Kochetkova T.V."/>
            <person name="Zayulina K.S."/>
            <person name="Zhigarkov V.S."/>
            <person name="Minaev N.V."/>
            <person name="Novikov A."/>
            <person name="Toshchakov S.V."/>
            <person name="Elcheninov A.G."/>
            <person name="Kublanov I.V."/>
        </authorList>
    </citation>
    <scope>NUCLEOTIDE SEQUENCE [LARGE SCALE GENOMIC DNA]</scope>
    <source>
        <strain evidence="5 6">3753O</strain>
    </source>
</reference>